<dbReference type="GO" id="GO:0031428">
    <property type="term" value="C:box C/D methylation guide snoRNP complex"/>
    <property type="evidence" value="ECO:0007669"/>
    <property type="project" value="TreeGrafter"/>
</dbReference>
<dbReference type="GO" id="GO:0003723">
    <property type="term" value="F:RNA binding"/>
    <property type="evidence" value="ECO:0007669"/>
    <property type="project" value="TreeGrafter"/>
</dbReference>
<organism evidence="2 3">
    <name type="scientific">Gigaspora rosea</name>
    <dbReference type="NCBI Taxonomy" id="44941"/>
    <lineage>
        <taxon>Eukaryota</taxon>
        <taxon>Fungi</taxon>
        <taxon>Fungi incertae sedis</taxon>
        <taxon>Mucoromycota</taxon>
        <taxon>Glomeromycotina</taxon>
        <taxon>Glomeromycetes</taxon>
        <taxon>Diversisporales</taxon>
        <taxon>Gigasporaceae</taxon>
        <taxon>Gigaspora</taxon>
    </lineage>
</organism>
<protein>
    <recommendedName>
        <fullName evidence="1">Swiss Army Knife RNA repair protein HAD domain-containing protein</fullName>
    </recommendedName>
</protein>
<dbReference type="GO" id="GO:0032040">
    <property type="term" value="C:small-subunit processome"/>
    <property type="evidence" value="ECO:0007669"/>
    <property type="project" value="TreeGrafter"/>
</dbReference>
<dbReference type="EMBL" id="QKWP01000313">
    <property type="protein sequence ID" value="RIB22349.1"/>
    <property type="molecule type" value="Genomic_DNA"/>
</dbReference>
<evidence type="ECO:0000259" key="1">
    <source>
        <dbReference type="Pfam" id="PF10307"/>
    </source>
</evidence>
<gene>
    <name evidence="2" type="ORF">C2G38_2075766</name>
</gene>
<evidence type="ECO:0000313" key="2">
    <source>
        <dbReference type="EMBL" id="RIB22349.1"/>
    </source>
</evidence>
<proteinExistence type="predicted"/>
<dbReference type="GO" id="GO:0008649">
    <property type="term" value="F:rRNA methyltransferase activity"/>
    <property type="evidence" value="ECO:0007669"/>
    <property type="project" value="TreeGrafter"/>
</dbReference>
<accession>A0A397VMY3</accession>
<reference evidence="2 3" key="1">
    <citation type="submission" date="2018-06" db="EMBL/GenBank/DDBJ databases">
        <title>Comparative genomics reveals the genomic features of Rhizophagus irregularis, R. cerebriforme, R. diaphanum and Gigaspora rosea, and their symbiotic lifestyle signature.</title>
        <authorList>
            <person name="Morin E."/>
            <person name="San Clemente H."/>
            <person name="Chen E.C.H."/>
            <person name="De La Providencia I."/>
            <person name="Hainaut M."/>
            <person name="Kuo A."/>
            <person name="Kohler A."/>
            <person name="Murat C."/>
            <person name="Tang N."/>
            <person name="Roy S."/>
            <person name="Loubradou J."/>
            <person name="Henrissat B."/>
            <person name="Grigoriev I.V."/>
            <person name="Corradi N."/>
            <person name="Roux C."/>
            <person name="Martin F.M."/>
        </authorList>
    </citation>
    <scope>NUCLEOTIDE SEQUENCE [LARGE SCALE GENOMIC DNA]</scope>
    <source>
        <strain evidence="2 3">DAOM 194757</strain>
    </source>
</reference>
<evidence type="ECO:0000313" key="3">
    <source>
        <dbReference type="Proteomes" id="UP000266673"/>
    </source>
</evidence>
<dbReference type="GO" id="GO:0000494">
    <property type="term" value="P:box C/D sno(s)RNA 3'-end processing"/>
    <property type="evidence" value="ECO:0007669"/>
    <property type="project" value="TreeGrafter"/>
</dbReference>
<dbReference type="PANTHER" id="PTHR10335">
    <property type="entry name" value="RRNA 2-O-METHYLTRANSFERASE FIBRILLARIN"/>
    <property type="match status" value="1"/>
</dbReference>
<dbReference type="OrthoDB" id="5596992at2759"/>
<dbReference type="Pfam" id="PF10307">
    <property type="entry name" value="HAD_SAK_1"/>
    <property type="match status" value="1"/>
</dbReference>
<keyword evidence="3" id="KW-1185">Reference proteome</keyword>
<dbReference type="InterPro" id="IPR018812">
    <property type="entry name" value="SAK_HAD"/>
</dbReference>
<name>A0A397VMY3_9GLOM</name>
<dbReference type="AlphaFoldDB" id="A0A397VMY3"/>
<comment type="caution">
    <text evidence="2">The sequence shown here is derived from an EMBL/GenBank/DDBJ whole genome shotgun (WGS) entry which is preliminary data.</text>
</comment>
<dbReference type="PANTHER" id="PTHR10335:SF23">
    <property type="entry name" value="OB FOLD-CONTAINING PROTEIN, NUCLEIC ACID BINDING"/>
    <property type="match status" value="1"/>
</dbReference>
<feature type="domain" description="Swiss Army Knife RNA repair protein HAD" evidence="1">
    <location>
        <begin position="22"/>
        <end position="243"/>
    </location>
</feature>
<dbReference type="Proteomes" id="UP000266673">
    <property type="component" value="Unassembled WGS sequence"/>
</dbReference>
<sequence length="404" mass="47069">MSSTHAPIKLNVFDFDGTLFKSPQPNPQLWNKEFIALLTASEGLLKSWYQDKRSLDIGEEAEFHGWKYWWNSDGLKYMRESMKEHDSLNLLLSGRKHSEFHQVITHMIEKKGLIFDIIGFLPETDTLDWQFYYKPTIINKIGQDRYNMLKGYKTKMYIFENINQFKEQFIGTLLLQHPSIVSVNVWEDSLSCSLKTKAFLENKLMSTRRAAHIRFIELNFEQSFLEPFKEWEFVLGLLRDHNAYISNSPSTLQVTRVALARKIQYVGVFFGEDAINTLRFNFPPPKRNKNAIEYDWSFDGSYIFLAINPTTRLLEERGSIVMVKVIACSIYENRYYFLKVEKLTIAGLSHDELFIMLASDKKSGGGFPDPQCINPVWERIPIERQISVRGILATKCIMGHINLK</sequence>
<dbReference type="GO" id="GO:1990259">
    <property type="term" value="F:histone H2AQ104 methyltransferase activity"/>
    <property type="evidence" value="ECO:0007669"/>
    <property type="project" value="TreeGrafter"/>
</dbReference>